<gene>
    <name evidence="2" type="ORF">KL940_003534</name>
</gene>
<feature type="region of interest" description="Disordered" evidence="1">
    <location>
        <begin position="54"/>
        <end position="89"/>
    </location>
</feature>
<protein>
    <submittedName>
        <fullName evidence="2">Uncharacterized protein</fullName>
    </submittedName>
</protein>
<organism evidence="2 3">
    <name type="scientific">Pichia angusta</name>
    <name type="common">Yeast</name>
    <name type="synonym">Hansenula polymorpha</name>
    <dbReference type="NCBI Taxonomy" id="870730"/>
    <lineage>
        <taxon>Eukaryota</taxon>
        <taxon>Fungi</taxon>
        <taxon>Dikarya</taxon>
        <taxon>Ascomycota</taxon>
        <taxon>Saccharomycotina</taxon>
        <taxon>Pichiomycetes</taxon>
        <taxon>Pichiales</taxon>
        <taxon>Pichiaceae</taxon>
        <taxon>Ogataea</taxon>
    </lineage>
</organism>
<proteinExistence type="predicted"/>
<evidence type="ECO:0000313" key="3">
    <source>
        <dbReference type="Proteomes" id="UP001197328"/>
    </source>
</evidence>
<accession>A0ABQ7RUA1</accession>
<sequence length="146" mass="17198">MHVVKQPWRDEQQREREGHVDAQKPQQIRPSPETRRCGILCVVVEPAELVAVHERQRRPEEARRVQRRVQRQNGDADPARKHHEDGQNGHCVCQGVQWNERLGLHRWKNAGIWGLLMPEKYDYGRGRAQPLQLPMHARSQYIKDVK</sequence>
<dbReference type="EMBL" id="JAHLVD010000009">
    <property type="protein sequence ID" value="KAG7847622.1"/>
    <property type="molecule type" value="Genomic_DNA"/>
</dbReference>
<name>A0ABQ7RUA1_PICAN</name>
<feature type="compositionally biased region" description="Basic and acidic residues" evidence="1">
    <location>
        <begin position="54"/>
        <end position="64"/>
    </location>
</feature>
<feature type="region of interest" description="Disordered" evidence="1">
    <location>
        <begin position="1"/>
        <end position="32"/>
    </location>
</feature>
<evidence type="ECO:0000313" key="2">
    <source>
        <dbReference type="EMBL" id="KAG7847622.1"/>
    </source>
</evidence>
<dbReference type="Proteomes" id="UP001197328">
    <property type="component" value="Unassembled WGS sequence"/>
</dbReference>
<feature type="compositionally biased region" description="Basic and acidic residues" evidence="1">
    <location>
        <begin position="77"/>
        <end position="87"/>
    </location>
</feature>
<feature type="compositionally biased region" description="Basic and acidic residues" evidence="1">
    <location>
        <begin position="7"/>
        <end position="22"/>
    </location>
</feature>
<evidence type="ECO:0000256" key="1">
    <source>
        <dbReference type="SAM" id="MobiDB-lite"/>
    </source>
</evidence>
<keyword evidence="3" id="KW-1185">Reference proteome</keyword>
<reference evidence="2 3" key="1">
    <citation type="journal article" date="2021" name="G3 (Bethesda)">
        <title>Genomic diversity, chromosomal rearrangements, and interspecies hybridization in the ogataea polymorpha species complex.</title>
        <authorList>
            <person name="Hanson S.J."/>
            <person name="Cinneide E.O."/>
            <person name="Salzberg L.I."/>
            <person name="Wolfe K.H."/>
            <person name="McGowan J."/>
            <person name="Fitzpatrick D.A."/>
            <person name="Matlin K."/>
        </authorList>
    </citation>
    <scope>NUCLEOTIDE SEQUENCE [LARGE SCALE GENOMIC DNA]</scope>
    <source>
        <strain evidence="2">51-138</strain>
    </source>
</reference>
<comment type="caution">
    <text evidence="2">The sequence shown here is derived from an EMBL/GenBank/DDBJ whole genome shotgun (WGS) entry which is preliminary data.</text>
</comment>